<evidence type="ECO:0000259" key="1">
    <source>
        <dbReference type="Pfam" id="PF18136"/>
    </source>
</evidence>
<comment type="caution">
    <text evidence="2">The sequence shown here is derived from an EMBL/GenBank/DDBJ whole genome shotgun (WGS) entry which is preliminary data.</text>
</comment>
<sequence length="579" mass="67323">MNIQMLSYPIYKQVFQNYTMTSHNIDVIEKYKRKLEEHGIKKESDMIEDVDFVIPPLEGKDLEEHFKNIGENQCKPYKDIIDLLLLNIPPKPEKWLLQSGWTRYIPNSEPEKVDYPLERGVVFDVEVCINAGQTPTLATAVSATAWYGWISQSLIDGISKPVTSQQHSEDLLIPFESIKTHCFKLNEYQQMPKIIIGHNVSYDRLRIKEQYWLNRTGTRFLDTMSLHICASGLTSYQRTVLKSNKINEEDESWQSSSSLNSLSDVHKLYCGTHIEKETRNIFIDGSLLQIREDFDNVMDYCAGDVIATYNILKVLYPMFIERFPHPVTLAGILELSTAYLPVNNNWERYINDSEQTYNDLEIEGRLLLARRADQACQLLHNDKYKEDLWMWDQDWEIKELRTKRTLPKNAPKVVPQNKSSEINIEEEDDLIFNNLIGSKFVYKDLKNKFEHLNDKLYLLPVNRTLLAGYPNWYRKLCSKPDSSPDWIPGPHLITASMQVTPKLLNLTWEGYPLHYIRGLGWGLLVPFTSDETEGKFPLAKLLEKCRIPTDKSGLATVDFINISDYWFLSLQMKQRGDFP</sequence>
<dbReference type="PANTHER" id="PTHR10267:SF0">
    <property type="entry name" value="DNA POLYMERASE SUBUNIT GAMMA-1"/>
    <property type="match status" value="1"/>
</dbReference>
<dbReference type="AlphaFoldDB" id="A0A0T6AVN1"/>
<dbReference type="InterPro" id="IPR002297">
    <property type="entry name" value="DNA-dir_DNA_pol_A_mt"/>
</dbReference>
<dbReference type="InterPro" id="IPR041336">
    <property type="entry name" value="DNApol_Exo"/>
</dbReference>
<evidence type="ECO:0000313" key="3">
    <source>
        <dbReference type="Proteomes" id="UP000051574"/>
    </source>
</evidence>
<dbReference type="GO" id="GO:0003677">
    <property type="term" value="F:DNA binding"/>
    <property type="evidence" value="ECO:0007669"/>
    <property type="project" value="InterPro"/>
</dbReference>
<proteinExistence type="predicted"/>
<dbReference type="InterPro" id="IPR012337">
    <property type="entry name" value="RNaseH-like_sf"/>
</dbReference>
<dbReference type="PRINTS" id="PR00867">
    <property type="entry name" value="DNAPOLG"/>
</dbReference>
<evidence type="ECO:0000313" key="2">
    <source>
        <dbReference type="EMBL" id="KRT78759.1"/>
    </source>
</evidence>
<dbReference type="EMBL" id="LJIG01022779">
    <property type="protein sequence ID" value="KRT78759.1"/>
    <property type="molecule type" value="Genomic_DNA"/>
</dbReference>
<dbReference type="SUPFAM" id="SSF53098">
    <property type="entry name" value="Ribonuclease H-like"/>
    <property type="match status" value="1"/>
</dbReference>
<dbReference type="Gene3D" id="3.30.420.390">
    <property type="match status" value="2"/>
</dbReference>
<dbReference type="Proteomes" id="UP000051574">
    <property type="component" value="Unassembled WGS sequence"/>
</dbReference>
<dbReference type="GO" id="GO:0006264">
    <property type="term" value="P:mitochondrial DNA replication"/>
    <property type="evidence" value="ECO:0007669"/>
    <property type="project" value="TreeGrafter"/>
</dbReference>
<dbReference type="GO" id="GO:0008408">
    <property type="term" value="F:3'-5' exonuclease activity"/>
    <property type="evidence" value="ECO:0007669"/>
    <property type="project" value="TreeGrafter"/>
</dbReference>
<accession>A0A0T6AVN1</accession>
<dbReference type="GO" id="GO:0005760">
    <property type="term" value="C:gamma DNA polymerase complex"/>
    <property type="evidence" value="ECO:0007669"/>
    <property type="project" value="InterPro"/>
</dbReference>
<dbReference type="Pfam" id="PF18136">
    <property type="entry name" value="DNApol_Exo"/>
    <property type="match status" value="1"/>
</dbReference>
<organism evidence="2 3">
    <name type="scientific">Oryctes borbonicus</name>
    <dbReference type="NCBI Taxonomy" id="1629725"/>
    <lineage>
        <taxon>Eukaryota</taxon>
        <taxon>Metazoa</taxon>
        <taxon>Ecdysozoa</taxon>
        <taxon>Arthropoda</taxon>
        <taxon>Hexapoda</taxon>
        <taxon>Insecta</taxon>
        <taxon>Pterygota</taxon>
        <taxon>Neoptera</taxon>
        <taxon>Endopterygota</taxon>
        <taxon>Coleoptera</taxon>
        <taxon>Polyphaga</taxon>
        <taxon>Scarabaeiformia</taxon>
        <taxon>Scarabaeidae</taxon>
        <taxon>Dynastinae</taxon>
        <taxon>Oryctes</taxon>
    </lineage>
</organism>
<gene>
    <name evidence="2" type="ORF">AMK59_7730</name>
</gene>
<dbReference type="GO" id="GO:0003887">
    <property type="term" value="F:DNA-directed DNA polymerase activity"/>
    <property type="evidence" value="ECO:0007669"/>
    <property type="project" value="TreeGrafter"/>
</dbReference>
<dbReference type="FunFam" id="3.30.420.390:FF:000004">
    <property type="entry name" value="DNA polymerase subunit gamma-1, mitochondrial"/>
    <property type="match status" value="1"/>
</dbReference>
<name>A0A0T6AVN1_9SCAR</name>
<protein>
    <recommendedName>
        <fullName evidence="1">DNA mitochondrial polymerase exonuclease domain-containing protein</fullName>
    </recommendedName>
</protein>
<reference evidence="2 3" key="1">
    <citation type="submission" date="2015-09" db="EMBL/GenBank/DDBJ databases">
        <title>Draft genome of the scarab beetle Oryctes borbonicus.</title>
        <authorList>
            <person name="Meyer J.M."/>
            <person name="Markov G.V."/>
            <person name="Baskaran P."/>
            <person name="Herrmann M."/>
            <person name="Sommer R.J."/>
            <person name="Roedelsperger C."/>
        </authorList>
    </citation>
    <scope>NUCLEOTIDE SEQUENCE [LARGE SCALE GENOMIC DNA]</scope>
    <source>
        <strain evidence="2">OB123</strain>
        <tissue evidence="2">Whole animal</tissue>
    </source>
</reference>
<dbReference type="PANTHER" id="PTHR10267">
    <property type="entry name" value="DNA POLYMERASE SUBUNIT GAMMA-1"/>
    <property type="match status" value="1"/>
</dbReference>
<keyword evidence="3" id="KW-1185">Reference proteome</keyword>
<feature type="domain" description="DNA mitochondrial polymerase exonuclease" evidence="1">
    <location>
        <begin position="49"/>
        <end position="319"/>
    </location>
</feature>
<dbReference type="OrthoDB" id="5588663at2759"/>